<keyword evidence="3" id="KW-0694">RNA-binding</keyword>
<keyword evidence="8" id="KW-1185">Reference proteome</keyword>
<name>A0A3L6TSQ8_PANMI</name>
<comment type="caution">
    <text evidence="7">The sequence shown here is derived from an EMBL/GenBank/DDBJ whole genome shotgun (WGS) entry which is preliminary data.</text>
</comment>
<dbReference type="InterPro" id="IPR011989">
    <property type="entry name" value="ARM-like"/>
</dbReference>
<keyword evidence="1" id="KW-0677">Repeat</keyword>
<dbReference type="Gene3D" id="1.25.10.10">
    <property type="entry name" value="Leucine-rich Repeat Variant"/>
    <property type="match status" value="2"/>
</dbReference>
<dbReference type="Proteomes" id="UP000275267">
    <property type="component" value="Unassembled WGS sequence"/>
</dbReference>
<dbReference type="OrthoDB" id="497380at2759"/>
<dbReference type="EMBL" id="PQIB02000001">
    <property type="protein sequence ID" value="RLN41884.1"/>
    <property type="molecule type" value="Genomic_DNA"/>
</dbReference>
<feature type="domain" description="PUM-HD" evidence="6">
    <location>
        <begin position="94"/>
        <end position="441"/>
    </location>
</feature>
<evidence type="ECO:0000256" key="5">
    <source>
        <dbReference type="SAM" id="MobiDB-lite"/>
    </source>
</evidence>
<dbReference type="Pfam" id="PF08144">
    <property type="entry name" value="CPL"/>
    <property type="match status" value="1"/>
</dbReference>
<dbReference type="InterPro" id="IPR012959">
    <property type="entry name" value="CPL_dom"/>
</dbReference>
<evidence type="ECO:0000256" key="1">
    <source>
        <dbReference type="ARBA" id="ARBA00022737"/>
    </source>
</evidence>
<feature type="repeat" description="Pumilio" evidence="4">
    <location>
        <begin position="158"/>
        <end position="193"/>
    </location>
</feature>
<dbReference type="SMART" id="SM00025">
    <property type="entry name" value="Pumilio"/>
    <property type="match status" value="5"/>
</dbReference>
<dbReference type="GO" id="GO:0006417">
    <property type="term" value="P:regulation of translation"/>
    <property type="evidence" value="ECO:0007669"/>
    <property type="project" value="UniProtKB-KW"/>
</dbReference>
<dbReference type="PANTHER" id="PTHR13389">
    <property type="entry name" value="PUMILIO HOMOLOG 3"/>
    <property type="match status" value="1"/>
</dbReference>
<proteinExistence type="predicted"/>
<dbReference type="STRING" id="4540.A0A3L6TSQ8"/>
<organism evidence="7 8">
    <name type="scientific">Panicum miliaceum</name>
    <name type="common">Proso millet</name>
    <name type="synonym">Broomcorn millet</name>
    <dbReference type="NCBI Taxonomy" id="4540"/>
    <lineage>
        <taxon>Eukaryota</taxon>
        <taxon>Viridiplantae</taxon>
        <taxon>Streptophyta</taxon>
        <taxon>Embryophyta</taxon>
        <taxon>Tracheophyta</taxon>
        <taxon>Spermatophyta</taxon>
        <taxon>Magnoliopsida</taxon>
        <taxon>Liliopsida</taxon>
        <taxon>Poales</taxon>
        <taxon>Poaceae</taxon>
        <taxon>PACMAD clade</taxon>
        <taxon>Panicoideae</taxon>
        <taxon>Panicodae</taxon>
        <taxon>Paniceae</taxon>
        <taxon>Panicinae</taxon>
        <taxon>Panicum</taxon>
        <taxon>Panicum sect. Panicum</taxon>
    </lineage>
</organism>
<keyword evidence="2" id="KW-0810">Translation regulation</keyword>
<feature type="compositionally biased region" description="Gly residues" evidence="5">
    <location>
        <begin position="43"/>
        <end position="55"/>
    </location>
</feature>
<evidence type="ECO:0000313" key="8">
    <source>
        <dbReference type="Proteomes" id="UP000275267"/>
    </source>
</evidence>
<evidence type="ECO:0000256" key="4">
    <source>
        <dbReference type="PROSITE-ProRule" id="PRU00317"/>
    </source>
</evidence>
<dbReference type="PROSITE" id="PS50303">
    <property type="entry name" value="PUM_HD"/>
    <property type="match status" value="1"/>
</dbReference>
<accession>A0A3L6TSQ8</accession>
<protein>
    <recommendedName>
        <fullName evidence="6">PUM-HD domain-containing protein</fullName>
    </recommendedName>
</protein>
<gene>
    <name evidence="7" type="ORF">C2845_PM01G25290</name>
</gene>
<dbReference type="GO" id="GO:0005730">
    <property type="term" value="C:nucleolus"/>
    <property type="evidence" value="ECO:0007669"/>
    <property type="project" value="TreeGrafter"/>
</dbReference>
<dbReference type="InterPro" id="IPR040059">
    <property type="entry name" value="PUM3"/>
</dbReference>
<dbReference type="PROSITE" id="PS50302">
    <property type="entry name" value="PUM"/>
    <property type="match status" value="2"/>
</dbReference>
<evidence type="ECO:0000256" key="3">
    <source>
        <dbReference type="ARBA" id="ARBA00022884"/>
    </source>
</evidence>
<dbReference type="InterPro" id="IPR001313">
    <property type="entry name" value="Pumilio_RNA-bd_rpt"/>
</dbReference>
<feature type="region of interest" description="Disordered" evidence="5">
    <location>
        <begin position="1"/>
        <end position="72"/>
    </location>
</feature>
<evidence type="ECO:0000256" key="2">
    <source>
        <dbReference type="ARBA" id="ARBA00022845"/>
    </source>
</evidence>
<evidence type="ECO:0000313" key="7">
    <source>
        <dbReference type="EMBL" id="RLN41884.1"/>
    </source>
</evidence>
<dbReference type="Pfam" id="PF00806">
    <property type="entry name" value="PUF"/>
    <property type="match status" value="1"/>
</dbReference>
<dbReference type="InterPro" id="IPR016024">
    <property type="entry name" value="ARM-type_fold"/>
</dbReference>
<dbReference type="AlphaFoldDB" id="A0A3L6TSQ8"/>
<feature type="repeat" description="Pumilio" evidence="4">
    <location>
        <begin position="378"/>
        <end position="415"/>
    </location>
</feature>
<dbReference type="SUPFAM" id="SSF48371">
    <property type="entry name" value="ARM repeat"/>
    <property type="match status" value="2"/>
</dbReference>
<sequence length="659" mass="73392">MAGGGSDLQSPKKRKREHAEGKTKPRPQVKGGGDGAKRKKHSGAGGYAAHGGGDGEAVAKKKRPVTPKEKRLAAKEISEARKMKRKRHYNLEKELTKLWEKMRCHDVSKEERSKLVSEAIRKMDGKYLDIAGSHVTARVLQTCVKWCSQSERDAIFDDLQPHLLTLSRKKYAVFLVKKLIELATKKQFASFMSSLHGHVAKLLPHTIGAAVVDYAFQRATQPQKRQLLLELYSTELQLFKDLTVQSSCSLLETISKLGLQKSSVLQYMTIEIQKILEKGTVEYSIVHTTILEYFTIADKTSALDVIHQLIPLLTQGASIIDGDEPSIATELPKKTKAKKKRLSEPLIVRIMQTREGLKLAISCLKYGSAKDRKKIIKSLKGHIMKLALNDFGCLFLISIISIVDDTKLVSKIVIQELAKNLKQLILDKNGRRPLLQLLHPLCSRYLSPADLACLSYNVPSLSSREGEASESATEAVTDKESDGLEGIQIVSESKKDPSQRRHELLIKSELAEALVQSCIENVGELLRTNFGKELLYEVAVGGKDNVLEGVTDRVHKLHDAIASDAARPKTEDVEHAFENFFSSRVIRRMIIDCPAFAATLWRKALKGKCKTWAEGHSSKVVAAFLESPNSELKDLAKHELQLLIDTGILKVPDHKAMEK</sequence>
<dbReference type="InterPro" id="IPR033133">
    <property type="entry name" value="PUM-HD"/>
</dbReference>
<dbReference type="PANTHER" id="PTHR13389:SF0">
    <property type="entry name" value="PUMILIO HOMOLOG 3"/>
    <property type="match status" value="1"/>
</dbReference>
<dbReference type="GO" id="GO:0003729">
    <property type="term" value="F:mRNA binding"/>
    <property type="evidence" value="ECO:0007669"/>
    <property type="project" value="TreeGrafter"/>
</dbReference>
<reference evidence="8" key="1">
    <citation type="journal article" date="2019" name="Nat. Commun.">
        <title>The genome of broomcorn millet.</title>
        <authorList>
            <person name="Zou C."/>
            <person name="Miki D."/>
            <person name="Li D."/>
            <person name="Tang Q."/>
            <person name="Xiao L."/>
            <person name="Rajput S."/>
            <person name="Deng P."/>
            <person name="Jia W."/>
            <person name="Huang R."/>
            <person name="Zhang M."/>
            <person name="Sun Y."/>
            <person name="Hu J."/>
            <person name="Fu X."/>
            <person name="Schnable P.S."/>
            <person name="Li F."/>
            <person name="Zhang H."/>
            <person name="Feng B."/>
            <person name="Zhu X."/>
            <person name="Liu R."/>
            <person name="Schnable J.C."/>
            <person name="Zhu J.-K."/>
            <person name="Zhang H."/>
        </authorList>
    </citation>
    <scope>NUCLEOTIDE SEQUENCE [LARGE SCALE GENOMIC DNA]</scope>
</reference>
<evidence type="ECO:0000259" key="6">
    <source>
        <dbReference type="PROSITE" id="PS50303"/>
    </source>
</evidence>
<dbReference type="FunFam" id="1.25.10.10:FF:000405">
    <property type="entry name" value="Pumilio homolog 24"/>
    <property type="match status" value="1"/>
</dbReference>